<comment type="caution">
    <text evidence="1">The sequence shown here is derived from an EMBL/GenBank/DDBJ whole genome shotgun (WGS) entry which is preliminary data.</text>
</comment>
<gene>
    <name evidence="1" type="ORF">R1sor_012388</name>
</gene>
<keyword evidence="2" id="KW-1185">Reference proteome</keyword>
<dbReference type="AlphaFoldDB" id="A0ABD3I3M7"/>
<protein>
    <submittedName>
        <fullName evidence="1">Uncharacterized protein</fullName>
    </submittedName>
</protein>
<sequence>MTQEMNEKLAKIPSDLEIEQLDSSLPKGKAHEADGVTARCFYSVGLSWVENISGALLNMSKSVVIPLTLPENLDWLIDNGCIIAKDREPITYLSTIEKVKISRRKSGRHSSTN</sequence>
<dbReference type="EMBL" id="JBJQOH010000002">
    <property type="protein sequence ID" value="KAL3698312.1"/>
    <property type="molecule type" value="Genomic_DNA"/>
</dbReference>
<organism evidence="1 2">
    <name type="scientific">Riccia sorocarpa</name>
    <dbReference type="NCBI Taxonomy" id="122646"/>
    <lineage>
        <taxon>Eukaryota</taxon>
        <taxon>Viridiplantae</taxon>
        <taxon>Streptophyta</taxon>
        <taxon>Embryophyta</taxon>
        <taxon>Marchantiophyta</taxon>
        <taxon>Marchantiopsida</taxon>
        <taxon>Marchantiidae</taxon>
        <taxon>Marchantiales</taxon>
        <taxon>Ricciaceae</taxon>
        <taxon>Riccia</taxon>
    </lineage>
</organism>
<dbReference type="Proteomes" id="UP001633002">
    <property type="component" value="Unassembled WGS sequence"/>
</dbReference>
<reference evidence="1 2" key="1">
    <citation type="submission" date="2024-09" db="EMBL/GenBank/DDBJ databases">
        <title>Chromosome-scale assembly of Riccia sorocarpa.</title>
        <authorList>
            <person name="Paukszto L."/>
        </authorList>
    </citation>
    <scope>NUCLEOTIDE SEQUENCE [LARGE SCALE GENOMIC DNA]</scope>
    <source>
        <strain evidence="1">LP-2024</strain>
        <tissue evidence="1">Aerial parts of the thallus</tissue>
    </source>
</reference>
<name>A0ABD3I3M7_9MARC</name>
<accession>A0ABD3I3M7</accession>
<evidence type="ECO:0000313" key="1">
    <source>
        <dbReference type="EMBL" id="KAL3698312.1"/>
    </source>
</evidence>
<proteinExistence type="predicted"/>
<evidence type="ECO:0000313" key="2">
    <source>
        <dbReference type="Proteomes" id="UP001633002"/>
    </source>
</evidence>